<dbReference type="Proteomes" id="UP000237000">
    <property type="component" value="Unassembled WGS sequence"/>
</dbReference>
<dbReference type="AlphaFoldDB" id="A0A2P5F354"/>
<gene>
    <name evidence="1" type="ORF">TorRG33x02_120170</name>
</gene>
<protein>
    <submittedName>
        <fullName evidence="1">Uncharacterized protein</fullName>
    </submittedName>
</protein>
<reference evidence="2" key="1">
    <citation type="submission" date="2016-06" db="EMBL/GenBank/DDBJ databases">
        <title>Parallel loss of symbiosis genes in relatives of nitrogen-fixing non-legume Parasponia.</title>
        <authorList>
            <person name="Van Velzen R."/>
            <person name="Holmer R."/>
            <person name="Bu F."/>
            <person name="Rutten L."/>
            <person name="Van Zeijl A."/>
            <person name="Liu W."/>
            <person name="Santuari L."/>
            <person name="Cao Q."/>
            <person name="Sharma T."/>
            <person name="Shen D."/>
            <person name="Roswanjaya Y."/>
            <person name="Wardhani T."/>
            <person name="Kalhor M.S."/>
            <person name="Jansen J."/>
            <person name="Van den Hoogen J."/>
            <person name="Gungor B."/>
            <person name="Hartog M."/>
            <person name="Hontelez J."/>
            <person name="Verver J."/>
            <person name="Yang W.-C."/>
            <person name="Schijlen E."/>
            <person name="Repin R."/>
            <person name="Schilthuizen M."/>
            <person name="Schranz E."/>
            <person name="Heidstra R."/>
            <person name="Miyata K."/>
            <person name="Fedorova E."/>
            <person name="Kohlen W."/>
            <person name="Bisseling T."/>
            <person name="Smit S."/>
            <person name="Geurts R."/>
        </authorList>
    </citation>
    <scope>NUCLEOTIDE SEQUENCE [LARGE SCALE GENOMIC DNA]</scope>
    <source>
        <strain evidence="2">cv. RG33-2</strain>
    </source>
</reference>
<keyword evidence="2" id="KW-1185">Reference proteome</keyword>
<sequence length="62" mass="7029">MVGADPRLRPLYLQDFILSTPNSLNPAITQPSFLPIYTIQATLNSIVSIYKLEKQKSYGRFV</sequence>
<comment type="caution">
    <text evidence="1">The sequence shown here is derived from an EMBL/GenBank/DDBJ whole genome shotgun (WGS) entry which is preliminary data.</text>
</comment>
<proteinExistence type="predicted"/>
<accession>A0A2P5F354</accession>
<dbReference type="EMBL" id="JXTC01000068">
    <property type="protein sequence ID" value="PON92198.1"/>
    <property type="molecule type" value="Genomic_DNA"/>
</dbReference>
<evidence type="ECO:0000313" key="1">
    <source>
        <dbReference type="EMBL" id="PON92198.1"/>
    </source>
</evidence>
<dbReference type="OrthoDB" id="10319593at2759"/>
<dbReference type="InParanoid" id="A0A2P5F354"/>
<organism evidence="1 2">
    <name type="scientific">Trema orientale</name>
    <name type="common">Charcoal tree</name>
    <name type="synonym">Celtis orientalis</name>
    <dbReference type="NCBI Taxonomy" id="63057"/>
    <lineage>
        <taxon>Eukaryota</taxon>
        <taxon>Viridiplantae</taxon>
        <taxon>Streptophyta</taxon>
        <taxon>Embryophyta</taxon>
        <taxon>Tracheophyta</taxon>
        <taxon>Spermatophyta</taxon>
        <taxon>Magnoliopsida</taxon>
        <taxon>eudicotyledons</taxon>
        <taxon>Gunneridae</taxon>
        <taxon>Pentapetalae</taxon>
        <taxon>rosids</taxon>
        <taxon>fabids</taxon>
        <taxon>Rosales</taxon>
        <taxon>Cannabaceae</taxon>
        <taxon>Trema</taxon>
    </lineage>
</organism>
<evidence type="ECO:0000313" key="2">
    <source>
        <dbReference type="Proteomes" id="UP000237000"/>
    </source>
</evidence>
<name>A0A2P5F354_TREOI</name>